<dbReference type="EMBL" id="JAHXZJ010001492">
    <property type="protein sequence ID" value="KAH0552468.1"/>
    <property type="molecule type" value="Genomic_DNA"/>
</dbReference>
<protein>
    <submittedName>
        <fullName evidence="1">Uncharacterized protein</fullName>
    </submittedName>
</protein>
<organism evidence="1 2">
    <name type="scientific">Cotesia glomerata</name>
    <name type="common">Lepidopteran parasitic wasp</name>
    <name type="synonym">Apanteles glomeratus</name>
    <dbReference type="NCBI Taxonomy" id="32391"/>
    <lineage>
        <taxon>Eukaryota</taxon>
        <taxon>Metazoa</taxon>
        <taxon>Ecdysozoa</taxon>
        <taxon>Arthropoda</taxon>
        <taxon>Hexapoda</taxon>
        <taxon>Insecta</taxon>
        <taxon>Pterygota</taxon>
        <taxon>Neoptera</taxon>
        <taxon>Endopterygota</taxon>
        <taxon>Hymenoptera</taxon>
        <taxon>Apocrita</taxon>
        <taxon>Ichneumonoidea</taxon>
        <taxon>Braconidae</taxon>
        <taxon>Microgastrinae</taxon>
        <taxon>Cotesia</taxon>
    </lineage>
</organism>
<reference evidence="1 2" key="1">
    <citation type="journal article" date="2021" name="J. Hered.">
        <title>A chromosome-level genome assembly of the parasitoid wasp, Cotesia glomerata (Hymenoptera: Braconidae).</title>
        <authorList>
            <person name="Pinto B.J."/>
            <person name="Weis J.J."/>
            <person name="Gamble T."/>
            <person name="Ode P.J."/>
            <person name="Paul R."/>
            <person name="Zaspel J.M."/>
        </authorList>
    </citation>
    <scope>NUCLEOTIDE SEQUENCE [LARGE SCALE GENOMIC DNA]</scope>
    <source>
        <strain evidence="1">CgM1</strain>
    </source>
</reference>
<gene>
    <name evidence="1" type="ORF">KQX54_010541</name>
</gene>
<dbReference type="AlphaFoldDB" id="A0AAV7IHI7"/>
<sequence length="126" mass="14313">MLNLMSGQSNTWSIQKKHALGRKKGLFIDNVIFIGGHVQTAQAPSFSSPEQCMCVRALRAERIRQPVFWIGLELTRDSRPSRIVMTHGRSTTDLSLLDLQEIYQKSTWGDKFSKKQYSPLKTSGRS</sequence>
<evidence type="ECO:0000313" key="2">
    <source>
        <dbReference type="Proteomes" id="UP000826195"/>
    </source>
</evidence>
<keyword evidence="2" id="KW-1185">Reference proteome</keyword>
<comment type="caution">
    <text evidence="1">The sequence shown here is derived from an EMBL/GenBank/DDBJ whole genome shotgun (WGS) entry which is preliminary data.</text>
</comment>
<accession>A0AAV7IHI7</accession>
<evidence type="ECO:0000313" key="1">
    <source>
        <dbReference type="EMBL" id="KAH0552468.1"/>
    </source>
</evidence>
<dbReference type="Proteomes" id="UP000826195">
    <property type="component" value="Unassembled WGS sequence"/>
</dbReference>
<proteinExistence type="predicted"/>
<name>A0AAV7IHI7_COTGL</name>